<reference evidence="2" key="2">
    <citation type="submission" date="2021-08" db="EMBL/GenBank/DDBJ databases">
        <authorList>
            <person name="Gostincar C."/>
            <person name="Sun X."/>
            <person name="Song Z."/>
            <person name="Gunde-Cimerman N."/>
        </authorList>
    </citation>
    <scope>NUCLEOTIDE SEQUENCE</scope>
    <source>
        <strain evidence="2">EXF-9298</strain>
    </source>
</reference>
<dbReference type="Gene3D" id="3.30.710.10">
    <property type="entry name" value="Potassium Channel Kv1.1, Chain A"/>
    <property type="match status" value="1"/>
</dbReference>
<evidence type="ECO:0000313" key="2">
    <source>
        <dbReference type="EMBL" id="KAG9982244.1"/>
    </source>
</evidence>
<dbReference type="Proteomes" id="UP000729357">
    <property type="component" value="Unassembled WGS sequence"/>
</dbReference>
<organism evidence="2 3">
    <name type="scientific">Aureobasidium melanogenum</name>
    <name type="common">Aureobasidium pullulans var. melanogenum</name>
    <dbReference type="NCBI Taxonomy" id="46634"/>
    <lineage>
        <taxon>Eukaryota</taxon>
        <taxon>Fungi</taxon>
        <taxon>Dikarya</taxon>
        <taxon>Ascomycota</taxon>
        <taxon>Pezizomycotina</taxon>
        <taxon>Dothideomycetes</taxon>
        <taxon>Dothideomycetidae</taxon>
        <taxon>Dothideales</taxon>
        <taxon>Saccotheciaceae</taxon>
        <taxon>Aureobasidium</taxon>
    </lineage>
</organism>
<dbReference type="InterPro" id="IPR011333">
    <property type="entry name" value="SKP1/BTB/POZ_sf"/>
</dbReference>
<reference evidence="2" key="1">
    <citation type="journal article" date="2021" name="J Fungi (Basel)">
        <title>Virulence traits and population genomics of the black yeast Aureobasidium melanogenum.</title>
        <authorList>
            <person name="Cernosa A."/>
            <person name="Sun X."/>
            <person name="Gostincar C."/>
            <person name="Fang C."/>
            <person name="Gunde-Cimerman N."/>
            <person name="Song Z."/>
        </authorList>
    </citation>
    <scope>NUCLEOTIDE SEQUENCE</scope>
    <source>
        <strain evidence="2">EXF-9298</strain>
    </source>
</reference>
<feature type="domain" description="BTB" evidence="1">
    <location>
        <begin position="8"/>
        <end position="77"/>
    </location>
</feature>
<dbReference type="PANTHER" id="PTHR47843">
    <property type="entry name" value="BTB DOMAIN-CONTAINING PROTEIN-RELATED"/>
    <property type="match status" value="1"/>
</dbReference>
<accession>A0A9P8JWD0</accession>
<sequence>MKFLYNSQMVTILAGPDQEKFVVHQPLLCSKSQYFNKALTGSFEESKTGIVRLEDVSPVLFRIVVTWLYNGKIVYTTSDDNSNIDQDFAGLGYASIPPETPARVHKDTSTWPRHALVGLYLLADRLDIKMLRINTIDALRGAIARTKRGLDAKVYQLIDSNTAAKSPLRKFAVDHLVYGVKHGMADWSFWEQIPHDITTEALLTMGGRLPRALCDDCHKKGLLFNEIALATDHPCKHKDTKPYSDMCLYHEHADDEEKKACRARRSKTVVK</sequence>
<dbReference type="AlphaFoldDB" id="A0A9P8JWD0"/>
<dbReference type="InterPro" id="IPR000210">
    <property type="entry name" value="BTB/POZ_dom"/>
</dbReference>
<evidence type="ECO:0000313" key="3">
    <source>
        <dbReference type="Proteomes" id="UP000729357"/>
    </source>
</evidence>
<dbReference type="EMBL" id="JAHFXS010000742">
    <property type="protein sequence ID" value="KAG9982244.1"/>
    <property type="molecule type" value="Genomic_DNA"/>
</dbReference>
<keyword evidence="3" id="KW-1185">Reference proteome</keyword>
<dbReference type="CDD" id="cd18186">
    <property type="entry name" value="BTB_POZ_ZBTB_KLHL-like"/>
    <property type="match status" value="1"/>
</dbReference>
<dbReference type="SUPFAM" id="SSF54695">
    <property type="entry name" value="POZ domain"/>
    <property type="match status" value="1"/>
</dbReference>
<comment type="caution">
    <text evidence="2">The sequence shown here is derived from an EMBL/GenBank/DDBJ whole genome shotgun (WGS) entry which is preliminary data.</text>
</comment>
<dbReference type="Pfam" id="PF00651">
    <property type="entry name" value="BTB"/>
    <property type="match status" value="1"/>
</dbReference>
<gene>
    <name evidence="2" type="ORF">KCU98_g6917</name>
</gene>
<protein>
    <recommendedName>
        <fullName evidence="1">BTB domain-containing protein</fullName>
    </recommendedName>
</protein>
<feature type="non-terminal residue" evidence="2">
    <location>
        <position position="1"/>
    </location>
</feature>
<dbReference type="PANTHER" id="PTHR47843:SF2">
    <property type="entry name" value="BTB DOMAIN-CONTAINING PROTEIN"/>
    <property type="match status" value="1"/>
</dbReference>
<evidence type="ECO:0000259" key="1">
    <source>
        <dbReference type="PROSITE" id="PS50097"/>
    </source>
</evidence>
<proteinExistence type="predicted"/>
<name>A0A9P8JWD0_AURME</name>
<dbReference type="SMART" id="SM00225">
    <property type="entry name" value="BTB"/>
    <property type="match status" value="1"/>
</dbReference>
<dbReference type="PROSITE" id="PS50097">
    <property type="entry name" value="BTB"/>
    <property type="match status" value="1"/>
</dbReference>